<reference evidence="3 5" key="2">
    <citation type="submission" date="2018-05" db="EMBL/GenBank/DDBJ databases">
        <title>Reference genomes for bee gut microbiota database.</title>
        <authorList>
            <person name="Ellegaard K.M."/>
        </authorList>
    </citation>
    <scope>NUCLEOTIDE SEQUENCE [LARGE SCALE GENOMIC DNA]</scope>
    <source>
        <strain evidence="3 5">ESL0184</strain>
    </source>
</reference>
<evidence type="ECO:0000313" key="3">
    <source>
        <dbReference type="EMBL" id="PXY84029.1"/>
    </source>
</evidence>
<keyword evidence="5" id="KW-1185">Reference proteome</keyword>
<dbReference type="PROSITE" id="PS51108">
    <property type="entry name" value="PTS_EIID"/>
    <property type="match status" value="1"/>
</dbReference>
<dbReference type="OrthoDB" id="9795582at2"/>
<dbReference type="EMBL" id="QGLG01000002">
    <property type="protein sequence ID" value="PXY84029.1"/>
    <property type="molecule type" value="Genomic_DNA"/>
</dbReference>
<keyword evidence="1" id="KW-0812">Transmembrane</keyword>
<dbReference type="RefSeq" id="WP_046324427.1">
    <property type="nucleotide sequence ID" value="NZ_JBHTMT010000008.1"/>
</dbReference>
<name>A0A0F4LGK3_9LACO</name>
<evidence type="ECO:0000313" key="2">
    <source>
        <dbReference type="EMBL" id="KJY57438.1"/>
    </source>
</evidence>
<protein>
    <submittedName>
        <fullName evidence="2">PTS Man IID</fullName>
    </submittedName>
    <submittedName>
        <fullName evidence="3">PTS system mannose/fructose/sorbose family transporter subunit IID</fullName>
    </submittedName>
</protein>
<dbReference type="Proteomes" id="UP000247698">
    <property type="component" value="Unassembled WGS sequence"/>
</dbReference>
<feature type="transmembrane region" description="Helical" evidence="1">
    <location>
        <begin position="234"/>
        <end position="251"/>
    </location>
</feature>
<dbReference type="InterPro" id="IPR050303">
    <property type="entry name" value="GatZ_KbaZ_carbometab"/>
</dbReference>
<keyword evidence="1" id="KW-0472">Membrane</keyword>
<feature type="transmembrane region" description="Helical" evidence="1">
    <location>
        <begin position="258"/>
        <end position="277"/>
    </location>
</feature>
<dbReference type="InterPro" id="IPR004704">
    <property type="entry name" value="PTS_IID_man"/>
</dbReference>
<dbReference type="PANTHER" id="PTHR32502:SF23">
    <property type="entry name" value="TRANSPORT PROTEIN, PTS SYSTEM"/>
    <property type="match status" value="1"/>
</dbReference>
<evidence type="ECO:0000313" key="5">
    <source>
        <dbReference type="Proteomes" id="UP000247698"/>
    </source>
</evidence>
<sequence length="278" mass="31293">MTEQKHTDKQLRHRFWQFFWRSWAIQTSWNYESQMNMGFMYGMAPTIDEIYGEKPDTPEKLQKKKEAYHRHMAFFNCTPQLTSFVLGLSSAMEEEYAANPDTFDPDSINGVKTSLMGPLSGIGDSFFQGTIKIIAFGLGINMAQQGNIFGPILAMIISIIPSVIVTYWGGKWGYLQGKKNIQRLISNGTINRIMSLMNVIGLMVIGAMVATMIGITTPIKFGKTFVLQKTLDSIFPQMLSLAFTLGMFYLIKKKVNTAWIMVICIFGGILLSVLGIFN</sequence>
<dbReference type="GO" id="GO:0009401">
    <property type="term" value="P:phosphoenolpyruvate-dependent sugar phosphotransferase system"/>
    <property type="evidence" value="ECO:0007669"/>
    <property type="project" value="InterPro"/>
</dbReference>
<evidence type="ECO:0000313" key="4">
    <source>
        <dbReference type="Proteomes" id="UP000033531"/>
    </source>
</evidence>
<dbReference type="HOGENOM" id="CLU_060742_0_0_9"/>
<reference evidence="2 4" key="1">
    <citation type="submission" date="2015-01" db="EMBL/GenBank/DDBJ databases">
        <title>Comparative genomics of the lactic acid bacteria isolated from the honey bee gut.</title>
        <authorList>
            <person name="Ellegaard K.M."/>
            <person name="Tamarit D."/>
            <person name="Javelind E."/>
            <person name="Olofsson T."/>
            <person name="Andersson S.G."/>
            <person name="Vasquez A."/>
        </authorList>
    </citation>
    <scope>NUCLEOTIDE SEQUENCE [LARGE SCALE GENOMIC DNA]</scope>
    <source>
        <strain evidence="2 4">Hma8</strain>
    </source>
</reference>
<dbReference type="GO" id="GO:0005886">
    <property type="term" value="C:plasma membrane"/>
    <property type="evidence" value="ECO:0007669"/>
    <property type="project" value="TreeGrafter"/>
</dbReference>
<feature type="transmembrane region" description="Helical" evidence="1">
    <location>
        <begin position="190"/>
        <end position="214"/>
    </location>
</feature>
<gene>
    <name evidence="3" type="ORF">DK873_02260</name>
    <name evidence="2" type="ORF">JF74_04660</name>
</gene>
<keyword evidence="1" id="KW-1133">Transmembrane helix</keyword>
<feature type="transmembrane region" description="Helical" evidence="1">
    <location>
        <begin position="148"/>
        <end position="169"/>
    </location>
</feature>
<dbReference type="PATRIC" id="fig|1218507.3.peg.633"/>
<dbReference type="Pfam" id="PF03613">
    <property type="entry name" value="EIID-AGA"/>
    <property type="match status" value="1"/>
</dbReference>
<dbReference type="Proteomes" id="UP000033531">
    <property type="component" value="Unassembled WGS sequence"/>
</dbReference>
<dbReference type="EMBL" id="JXLI01000008">
    <property type="protein sequence ID" value="KJY57438.1"/>
    <property type="molecule type" value="Genomic_DNA"/>
</dbReference>
<dbReference type="PANTHER" id="PTHR32502">
    <property type="entry name" value="N-ACETYLGALACTOSAMINE PERMEASE II COMPONENT-RELATED"/>
    <property type="match status" value="1"/>
</dbReference>
<organism evidence="2 4">
    <name type="scientific">Lactobacillus melliventris</name>
    <dbReference type="NCBI Taxonomy" id="1218507"/>
    <lineage>
        <taxon>Bacteria</taxon>
        <taxon>Bacillati</taxon>
        <taxon>Bacillota</taxon>
        <taxon>Bacilli</taxon>
        <taxon>Lactobacillales</taxon>
        <taxon>Lactobacillaceae</taxon>
        <taxon>Lactobacillus</taxon>
    </lineage>
</organism>
<proteinExistence type="predicted"/>
<accession>A0A0F4LGK3</accession>
<comment type="caution">
    <text evidence="2">The sequence shown here is derived from an EMBL/GenBank/DDBJ whole genome shotgun (WGS) entry which is preliminary data.</text>
</comment>
<evidence type="ECO:0000256" key="1">
    <source>
        <dbReference type="SAM" id="Phobius"/>
    </source>
</evidence>
<dbReference type="STRING" id="1218507.JF74_04660"/>
<dbReference type="AlphaFoldDB" id="A0A0F4LGK3"/>